<evidence type="ECO:0000313" key="3">
    <source>
        <dbReference type="Proteomes" id="UP001190700"/>
    </source>
</evidence>
<feature type="region of interest" description="Disordered" evidence="1">
    <location>
        <begin position="63"/>
        <end position="130"/>
    </location>
</feature>
<feature type="region of interest" description="Disordered" evidence="1">
    <location>
        <begin position="1"/>
        <end position="46"/>
    </location>
</feature>
<feature type="compositionally biased region" description="Acidic residues" evidence="1">
    <location>
        <begin position="1"/>
        <end position="10"/>
    </location>
</feature>
<feature type="region of interest" description="Disordered" evidence="1">
    <location>
        <begin position="159"/>
        <end position="321"/>
    </location>
</feature>
<dbReference type="Proteomes" id="UP001190700">
    <property type="component" value="Unassembled WGS sequence"/>
</dbReference>
<evidence type="ECO:0000313" key="2">
    <source>
        <dbReference type="EMBL" id="KAK3263128.1"/>
    </source>
</evidence>
<feature type="compositionally biased region" description="Basic and acidic residues" evidence="1">
    <location>
        <begin position="82"/>
        <end position="91"/>
    </location>
</feature>
<protein>
    <submittedName>
        <fullName evidence="2">Uncharacterized protein</fullName>
    </submittedName>
</protein>
<proteinExistence type="predicted"/>
<evidence type="ECO:0000256" key="1">
    <source>
        <dbReference type="SAM" id="MobiDB-lite"/>
    </source>
</evidence>
<feature type="compositionally biased region" description="Low complexity" evidence="1">
    <location>
        <begin position="227"/>
        <end position="254"/>
    </location>
</feature>
<comment type="caution">
    <text evidence="2">The sequence shown here is derived from an EMBL/GenBank/DDBJ whole genome shotgun (WGS) entry which is preliminary data.</text>
</comment>
<accession>A0AAE0FP67</accession>
<gene>
    <name evidence="2" type="ORF">CYMTET_28051</name>
</gene>
<dbReference type="EMBL" id="LGRX02015691">
    <property type="protein sequence ID" value="KAK3263128.1"/>
    <property type="molecule type" value="Genomic_DNA"/>
</dbReference>
<organism evidence="2 3">
    <name type="scientific">Cymbomonas tetramitiformis</name>
    <dbReference type="NCBI Taxonomy" id="36881"/>
    <lineage>
        <taxon>Eukaryota</taxon>
        <taxon>Viridiplantae</taxon>
        <taxon>Chlorophyta</taxon>
        <taxon>Pyramimonadophyceae</taxon>
        <taxon>Pyramimonadales</taxon>
        <taxon>Pyramimonadaceae</taxon>
        <taxon>Cymbomonas</taxon>
    </lineage>
</organism>
<reference evidence="2 3" key="1">
    <citation type="journal article" date="2015" name="Genome Biol. Evol.">
        <title>Comparative Genomics of a Bacterivorous Green Alga Reveals Evolutionary Causalities and Consequences of Phago-Mixotrophic Mode of Nutrition.</title>
        <authorList>
            <person name="Burns J.A."/>
            <person name="Paasch A."/>
            <person name="Narechania A."/>
            <person name="Kim E."/>
        </authorList>
    </citation>
    <scope>NUCLEOTIDE SEQUENCE [LARGE SCALE GENOMIC DNA]</scope>
    <source>
        <strain evidence="2 3">PLY_AMNH</strain>
    </source>
</reference>
<name>A0AAE0FP67_9CHLO</name>
<feature type="compositionally biased region" description="Low complexity" evidence="1">
    <location>
        <begin position="16"/>
        <end position="29"/>
    </location>
</feature>
<sequence length="412" mass="43129">MSDDEDDFGDVYETKPAVSSSAEASLPSESDIKATTTITSLQDTEEDDLYDELYGDADTPAETSVAEKAHTATEVVTSECQTPHKDVHAPTEEPTPVTSHEVQQEVVPAQAPLPPPAQPAFNDDDDDGFNIIMDKEVGYEVQEEDDDDGFNIVMDSDVPAAEQDPDDFNIQLDTDPMFTPVSEPSPAIPGLAPSPGAAQAFGSPMTPAPNSGRKNVYVRPGAASLAPRPTLTRPSPTTPGIFGSGFFSPGSPLTPDSPVLDEKTAAEGDEATTGSAATAPRPSPLGAPSTSLGRTGAASKPQAAALEMPPPFVPEGPWGSIERFDEAGRRKLPGGKGGWKFIPPEEYREFLALGHGGALRRRLCCCPTTTHQGGLNGTLPEARGKVSPCGLNGTLPEARGNVSPCGLNLRSA</sequence>
<dbReference type="AlphaFoldDB" id="A0AAE0FP67"/>
<keyword evidence="3" id="KW-1185">Reference proteome</keyword>